<keyword evidence="2" id="KW-0378">Hydrolase</keyword>
<proteinExistence type="predicted"/>
<dbReference type="EMBL" id="FZOT01000006">
    <property type="protein sequence ID" value="SNS77348.1"/>
    <property type="molecule type" value="Genomic_DNA"/>
</dbReference>
<dbReference type="GO" id="GO:0008233">
    <property type="term" value="F:peptidase activity"/>
    <property type="evidence" value="ECO:0007669"/>
    <property type="project" value="UniProtKB-KW"/>
</dbReference>
<feature type="transmembrane region" description="Helical" evidence="1">
    <location>
        <begin position="48"/>
        <end position="65"/>
    </location>
</feature>
<evidence type="ECO:0000256" key="1">
    <source>
        <dbReference type="SAM" id="Phobius"/>
    </source>
</evidence>
<dbReference type="AlphaFoldDB" id="A0A239H8I2"/>
<evidence type="ECO:0000313" key="3">
    <source>
        <dbReference type="Proteomes" id="UP000198284"/>
    </source>
</evidence>
<keyword evidence="1" id="KW-0812">Transmembrane</keyword>
<dbReference type="RefSeq" id="WP_089399500.1">
    <property type="nucleotide sequence ID" value="NZ_FZOT01000006.1"/>
</dbReference>
<organism evidence="2 3">
    <name type="scientific">Noviherbaspirillum humi</name>
    <dbReference type="NCBI Taxonomy" id="1688639"/>
    <lineage>
        <taxon>Bacteria</taxon>
        <taxon>Pseudomonadati</taxon>
        <taxon>Pseudomonadota</taxon>
        <taxon>Betaproteobacteria</taxon>
        <taxon>Burkholderiales</taxon>
        <taxon>Oxalobacteraceae</taxon>
        <taxon>Noviherbaspirillum</taxon>
    </lineage>
</organism>
<keyword evidence="1" id="KW-1133">Transmembrane helix</keyword>
<accession>A0A239H8I2</accession>
<gene>
    <name evidence="2" type="ORF">SAMN06265795_106129</name>
</gene>
<dbReference type="GO" id="GO:0006508">
    <property type="term" value="P:proteolysis"/>
    <property type="evidence" value="ECO:0007669"/>
    <property type="project" value="UniProtKB-KW"/>
</dbReference>
<name>A0A239H8I2_9BURK</name>
<reference evidence="2 3" key="1">
    <citation type="submission" date="2017-06" db="EMBL/GenBank/DDBJ databases">
        <authorList>
            <person name="Kim H.J."/>
            <person name="Triplett B.A."/>
        </authorList>
    </citation>
    <scope>NUCLEOTIDE SEQUENCE [LARGE SCALE GENOMIC DNA]</scope>
    <source>
        <strain evidence="2 3">U15</strain>
    </source>
</reference>
<evidence type="ECO:0000313" key="2">
    <source>
        <dbReference type="EMBL" id="SNS77348.1"/>
    </source>
</evidence>
<keyword evidence="3" id="KW-1185">Reference proteome</keyword>
<dbReference type="OrthoDB" id="5654021at2"/>
<keyword evidence="2" id="KW-0645">Protease</keyword>
<dbReference type="Proteomes" id="UP000198284">
    <property type="component" value="Unassembled WGS sequence"/>
</dbReference>
<feature type="transmembrane region" description="Helical" evidence="1">
    <location>
        <begin position="12"/>
        <end position="42"/>
    </location>
</feature>
<sequence length="142" mass="15652">MDAWMVWIIMAGTLILFELFTGTFYLLMIGLAAAAGGIAAFAGLSPNIQFGIAAVVGVMATYALRRSRFGHQRRMEASRNRDVNLDIGQPLTVHQWQVEGGLHTARAMYRGAMWDVELRHGVAPRDGSFTICEVKGNRLVVE</sequence>
<keyword evidence="1" id="KW-0472">Membrane</keyword>
<protein>
    <submittedName>
        <fullName evidence="2">Membrane protein implicated in regulation of membrane protease activity</fullName>
    </submittedName>
</protein>